<dbReference type="Proteomes" id="UP000703893">
    <property type="component" value="Unassembled WGS sequence"/>
</dbReference>
<dbReference type="EMBL" id="VGJX01000727">
    <property type="protein sequence ID" value="MBM3275801.1"/>
    <property type="molecule type" value="Genomic_DNA"/>
</dbReference>
<sequence>TPAIQGSGAAIDAKHTAGGIGAVDPGEHQIDAPSGVGGYLGYRWRRYQRADG</sequence>
<reference evidence="1 2" key="1">
    <citation type="submission" date="2019-03" db="EMBL/GenBank/DDBJ databases">
        <title>Lake Tanganyika Metagenome-Assembled Genomes (MAGs).</title>
        <authorList>
            <person name="Tran P."/>
        </authorList>
    </citation>
    <scope>NUCLEOTIDE SEQUENCE [LARGE SCALE GENOMIC DNA]</scope>
    <source>
        <strain evidence="1">K_DeepCast_65m_m2_236</strain>
    </source>
</reference>
<evidence type="ECO:0000313" key="1">
    <source>
        <dbReference type="EMBL" id="MBM3275801.1"/>
    </source>
</evidence>
<feature type="non-terminal residue" evidence="1">
    <location>
        <position position="1"/>
    </location>
</feature>
<gene>
    <name evidence="1" type="ORF">FJZ00_11650</name>
</gene>
<name>A0A937X4A6_9BACT</name>
<evidence type="ECO:0000313" key="2">
    <source>
        <dbReference type="Proteomes" id="UP000703893"/>
    </source>
</evidence>
<comment type="caution">
    <text evidence="1">The sequence shown here is derived from an EMBL/GenBank/DDBJ whole genome shotgun (WGS) entry which is preliminary data.</text>
</comment>
<dbReference type="AlphaFoldDB" id="A0A937X4A6"/>
<accession>A0A937X4A6</accession>
<organism evidence="1 2">
    <name type="scientific">Candidatus Tanganyikabacteria bacterium</name>
    <dbReference type="NCBI Taxonomy" id="2961651"/>
    <lineage>
        <taxon>Bacteria</taxon>
        <taxon>Bacillati</taxon>
        <taxon>Candidatus Sericytochromatia</taxon>
        <taxon>Candidatus Tanganyikabacteria</taxon>
    </lineage>
</organism>
<proteinExistence type="predicted"/>
<protein>
    <submittedName>
        <fullName evidence="1">Uncharacterized protein</fullName>
    </submittedName>
</protein>